<feature type="chain" id="PRO_5011961878" evidence="1">
    <location>
        <begin position="28"/>
        <end position="273"/>
    </location>
</feature>
<sequence length="273" mass="31030">MTMRPFHRLLPVLFILLFALQQASAQADTISPRHHALNTSLLQPGLRQYLVYFQFPDKPKMLNFSLWMREISKRQHNRQPVFEVKQSWYNADSNYFRSFYSINSARDFSPLYHSDAGGTGIRAYNWSAAGVKGADSVAGNKAAGYSLNFDSPNYNWHLDIETFEMLPLAAGKTFYILFYDAGLDPPAYVKYTVTGSETLTTLDNRQVDCWILHTGGTMPQGGTYEQSFWISKAGHELLKEADSFNGMFRYKIKLPGLTPNLPEVVRQVTAKKS</sequence>
<protein>
    <submittedName>
        <fullName evidence="2">Uncharacterized protein</fullName>
    </submittedName>
</protein>
<gene>
    <name evidence="2" type="ORF">SAMN04488128_105502</name>
</gene>
<keyword evidence="3" id="KW-1185">Reference proteome</keyword>
<keyword evidence="1" id="KW-0732">Signal</keyword>
<evidence type="ECO:0000313" key="3">
    <source>
        <dbReference type="Proteomes" id="UP000190367"/>
    </source>
</evidence>
<dbReference type="OrthoDB" id="6057441at2"/>
<evidence type="ECO:0000256" key="1">
    <source>
        <dbReference type="SAM" id="SignalP"/>
    </source>
</evidence>
<name>A0A1T4TMU1_9BACT</name>
<dbReference type="EMBL" id="FUWZ01000005">
    <property type="protein sequence ID" value="SKA41742.1"/>
    <property type="molecule type" value="Genomic_DNA"/>
</dbReference>
<proteinExistence type="predicted"/>
<reference evidence="3" key="1">
    <citation type="submission" date="2017-02" db="EMBL/GenBank/DDBJ databases">
        <authorList>
            <person name="Varghese N."/>
            <person name="Submissions S."/>
        </authorList>
    </citation>
    <scope>NUCLEOTIDE SEQUENCE [LARGE SCALE GENOMIC DNA]</scope>
    <source>
        <strain evidence="3">DSM 22224</strain>
    </source>
</reference>
<evidence type="ECO:0000313" key="2">
    <source>
        <dbReference type="EMBL" id="SKA41742.1"/>
    </source>
</evidence>
<organism evidence="2 3">
    <name type="scientific">Chitinophaga eiseniae</name>
    <dbReference type="NCBI Taxonomy" id="634771"/>
    <lineage>
        <taxon>Bacteria</taxon>
        <taxon>Pseudomonadati</taxon>
        <taxon>Bacteroidota</taxon>
        <taxon>Chitinophagia</taxon>
        <taxon>Chitinophagales</taxon>
        <taxon>Chitinophagaceae</taxon>
        <taxon>Chitinophaga</taxon>
    </lineage>
</organism>
<dbReference type="Pfam" id="PF11306">
    <property type="entry name" value="DUF3108"/>
    <property type="match status" value="1"/>
</dbReference>
<feature type="signal peptide" evidence="1">
    <location>
        <begin position="1"/>
        <end position="27"/>
    </location>
</feature>
<dbReference type="AlphaFoldDB" id="A0A1T4TMU1"/>
<dbReference type="RefSeq" id="WP_143313151.1">
    <property type="nucleotide sequence ID" value="NZ_FUWZ01000005.1"/>
</dbReference>
<accession>A0A1T4TMU1</accession>
<dbReference type="InterPro" id="IPR021457">
    <property type="entry name" value="DUF3108"/>
</dbReference>
<dbReference type="STRING" id="634771.SAMN04488128_105502"/>
<dbReference type="Proteomes" id="UP000190367">
    <property type="component" value="Unassembled WGS sequence"/>
</dbReference>